<reference evidence="1" key="1">
    <citation type="submission" date="2022-06" db="EMBL/GenBank/DDBJ databases">
        <title>Phylogenomic reconstructions and comparative analyses of Kickxellomycotina fungi.</title>
        <authorList>
            <person name="Reynolds N.K."/>
            <person name="Stajich J.E."/>
            <person name="Barry K."/>
            <person name="Grigoriev I.V."/>
            <person name="Crous P."/>
            <person name="Smith M.E."/>
        </authorList>
    </citation>
    <scope>NUCLEOTIDE SEQUENCE</scope>
    <source>
        <strain evidence="1">RSA 2271</strain>
    </source>
</reference>
<comment type="caution">
    <text evidence="1">The sequence shown here is derived from an EMBL/GenBank/DDBJ whole genome shotgun (WGS) entry which is preliminary data.</text>
</comment>
<dbReference type="Proteomes" id="UP001145114">
    <property type="component" value="Unassembled WGS sequence"/>
</dbReference>
<organism evidence="1 2">
    <name type="scientific">Spiromyces aspiralis</name>
    <dbReference type="NCBI Taxonomy" id="68401"/>
    <lineage>
        <taxon>Eukaryota</taxon>
        <taxon>Fungi</taxon>
        <taxon>Fungi incertae sedis</taxon>
        <taxon>Zoopagomycota</taxon>
        <taxon>Kickxellomycotina</taxon>
        <taxon>Kickxellomycetes</taxon>
        <taxon>Kickxellales</taxon>
        <taxon>Kickxellaceae</taxon>
        <taxon>Spiromyces</taxon>
    </lineage>
</organism>
<name>A0ACC1HLK4_9FUNG</name>
<proteinExistence type="predicted"/>
<gene>
    <name evidence="1" type="ORF">EV182_006143</name>
</gene>
<feature type="non-terminal residue" evidence="1">
    <location>
        <position position="368"/>
    </location>
</feature>
<protein>
    <submittedName>
        <fullName evidence="1">Uncharacterized protein</fullName>
    </submittedName>
</protein>
<dbReference type="EMBL" id="JAMZIH010002427">
    <property type="protein sequence ID" value="KAJ1677450.1"/>
    <property type="molecule type" value="Genomic_DNA"/>
</dbReference>
<keyword evidence="2" id="KW-1185">Reference proteome</keyword>
<evidence type="ECO:0000313" key="1">
    <source>
        <dbReference type="EMBL" id="KAJ1677450.1"/>
    </source>
</evidence>
<evidence type="ECO:0000313" key="2">
    <source>
        <dbReference type="Proteomes" id="UP001145114"/>
    </source>
</evidence>
<feature type="non-terminal residue" evidence="1">
    <location>
        <position position="1"/>
    </location>
</feature>
<accession>A0ACC1HLK4</accession>
<sequence length="368" mass="40262">RAKNAASPATSIRSRIIKEKLTVRSSVVVNSDAGADDDDDNDGDEPPARPNSSPSSPPSPKDDKNATDSRSNSSNSSNDDSGWLNDEMEAVGELKRGAIAARFPEEFSVDSDFLNSQASNVWLPAHLHPEIAPGEFQAWLKKHSTQLSKMENSIIGDDNGVRRRNTTAMVRVSRKKTLMERYVDGELSDESPFLVQPSHRPSLKRSKLTNKRRDSTLGRRRRMHSDTVVPSPLQRQSDPTSPSSPVSPDADRRDHVESLTATTSLELSDPPPYNATPVRGPLPSTQDQPPESQQLQQLPELSVSHRGQDVIYSENGGDNLPIDFDFGLDTASAPPDISTGLGGASSTKLSTEEILKQITQEIHELDMK</sequence>